<sequence>MSKLNLIMPMGGRGSRFESMGLNLPKPLINIYGKPFFYWAVQSIVKFLEIQSLTFVVLREHIEKYKIDNEIKKIYPMAKIAVIPEVLDGAVLTCMNGIENIGDDEAVMFNDCDHLFICRKFYDFCNSKDVYDIDGGLLTFNSSDPRFSFVRTDQYGYVKESAEKKVISNDAICGAYYFKNKDIFKKAVDEYLDKCAYSEYYVSGVYNIMLEHNMKIRRFETDLHISYGTPQEYNDALSDNSYKKLL</sequence>
<feature type="domain" description="Nucleotidyl transferase" evidence="1">
    <location>
        <begin position="10"/>
        <end position="216"/>
    </location>
</feature>
<dbReference type="HOGENOM" id="CLU_065567_2_0_9"/>
<evidence type="ECO:0000259" key="1">
    <source>
        <dbReference type="Pfam" id="PF00483"/>
    </source>
</evidence>
<evidence type="ECO:0000313" key="3">
    <source>
        <dbReference type="Proteomes" id="UP000003011"/>
    </source>
</evidence>
<dbReference type="eggNOG" id="COG1209">
    <property type="taxonomic scope" value="Bacteria"/>
</dbReference>
<dbReference type="Proteomes" id="UP000003011">
    <property type="component" value="Unassembled WGS sequence"/>
</dbReference>
<accession>G5GH09</accession>
<comment type="caution">
    <text evidence="2">The sequence shown here is derived from an EMBL/GenBank/DDBJ whole genome shotgun (WGS) entry which is preliminary data.</text>
</comment>
<name>G5GH09_9FIRM</name>
<dbReference type="RefSeq" id="WP_005540100.1">
    <property type="nucleotide sequence ID" value="NZ_JH378830.1"/>
</dbReference>
<dbReference type="AlphaFoldDB" id="G5GH09"/>
<dbReference type="STRING" id="679200.HMPREF9333_00849"/>
<dbReference type="InterPro" id="IPR029044">
    <property type="entry name" value="Nucleotide-diphossugar_trans"/>
</dbReference>
<dbReference type="PIRSF" id="PIRSF028162">
    <property type="entry name" value="BcbE_prd"/>
    <property type="match status" value="1"/>
</dbReference>
<dbReference type="SUPFAM" id="SSF53448">
    <property type="entry name" value="Nucleotide-diphospho-sugar transferases"/>
    <property type="match status" value="1"/>
</dbReference>
<protein>
    <recommendedName>
        <fullName evidence="1">Nucleotidyl transferase domain-containing protein</fullName>
    </recommendedName>
</protein>
<dbReference type="InterPro" id="IPR016873">
    <property type="entry name" value="Caps_polysacc_synth_BcbE_prd"/>
</dbReference>
<dbReference type="InterPro" id="IPR005835">
    <property type="entry name" value="NTP_transferase_dom"/>
</dbReference>
<keyword evidence="3" id="KW-1185">Reference proteome</keyword>
<dbReference type="Pfam" id="PF00483">
    <property type="entry name" value="NTP_transferase"/>
    <property type="match status" value="1"/>
</dbReference>
<dbReference type="OrthoDB" id="9788272at2"/>
<dbReference type="EMBL" id="ACZL01000014">
    <property type="protein sequence ID" value="EHI56067.1"/>
    <property type="molecule type" value="Genomic_DNA"/>
</dbReference>
<proteinExistence type="predicted"/>
<dbReference type="Gene3D" id="3.90.550.10">
    <property type="entry name" value="Spore Coat Polysaccharide Biosynthesis Protein SpsA, Chain A"/>
    <property type="match status" value="1"/>
</dbReference>
<organism evidence="2 3">
    <name type="scientific">Johnsonella ignava ATCC 51276</name>
    <dbReference type="NCBI Taxonomy" id="679200"/>
    <lineage>
        <taxon>Bacteria</taxon>
        <taxon>Bacillati</taxon>
        <taxon>Bacillota</taxon>
        <taxon>Clostridia</taxon>
        <taxon>Lachnospirales</taxon>
        <taxon>Lachnospiraceae</taxon>
        <taxon>Johnsonella</taxon>
    </lineage>
</organism>
<evidence type="ECO:0000313" key="2">
    <source>
        <dbReference type="EMBL" id="EHI56067.1"/>
    </source>
</evidence>
<reference evidence="2 3" key="1">
    <citation type="submission" date="2011-08" db="EMBL/GenBank/DDBJ databases">
        <title>The Genome Sequence of Johnsonella ignava ATCC 51276.</title>
        <authorList>
            <consortium name="The Broad Institute Genome Sequencing Platform"/>
            <person name="Earl A."/>
            <person name="Ward D."/>
            <person name="Feldgarden M."/>
            <person name="Gevers D."/>
            <person name="Izard J."/>
            <person name="Blanton J.M."/>
            <person name="Baranova O.V."/>
            <person name="Dewhirst F.E."/>
            <person name="Young S.K."/>
            <person name="Zeng Q."/>
            <person name="Gargeya S."/>
            <person name="Fitzgerald M."/>
            <person name="Haas B."/>
            <person name="Abouelleil A."/>
            <person name="Alvarado L."/>
            <person name="Arachchi H.M."/>
            <person name="Berlin A."/>
            <person name="Brown A."/>
            <person name="Chapman S.B."/>
            <person name="Chen Z."/>
            <person name="Dunbar C."/>
            <person name="Freedman E."/>
            <person name="Gearin G."/>
            <person name="Gellesch M."/>
            <person name="Goldberg J."/>
            <person name="Griggs A."/>
            <person name="Gujja S."/>
            <person name="Heiman D."/>
            <person name="Howarth C."/>
            <person name="Larson L."/>
            <person name="Lui A."/>
            <person name="MacDonald P.J.P."/>
            <person name="Montmayeur A."/>
            <person name="Murphy C."/>
            <person name="Neiman D."/>
            <person name="Pearson M."/>
            <person name="Priest M."/>
            <person name="Roberts A."/>
            <person name="Saif S."/>
            <person name="Shea T."/>
            <person name="Shenoy N."/>
            <person name="Sisk P."/>
            <person name="Stolte C."/>
            <person name="Sykes S."/>
            <person name="Wortman J."/>
            <person name="Nusbaum C."/>
            <person name="Birren B."/>
        </authorList>
    </citation>
    <scope>NUCLEOTIDE SEQUENCE [LARGE SCALE GENOMIC DNA]</scope>
    <source>
        <strain evidence="2 3">ATCC 51276</strain>
    </source>
</reference>
<gene>
    <name evidence="2" type="ORF">HMPREF9333_00849</name>
</gene>